<keyword evidence="2" id="KW-1185">Reference proteome</keyword>
<gene>
    <name evidence="1" type="ORF">SAMN05216201_110161</name>
</gene>
<dbReference type="Proteomes" id="UP000242930">
    <property type="component" value="Unassembled WGS sequence"/>
</dbReference>
<organism evidence="1 2">
    <name type="scientific">Pseudomonas linyingensis</name>
    <dbReference type="NCBI Taxonomy" id="915471"/>
    <lineage>
        <taxon>Bacteria</taxon>
        <taxon>Pseudomonadati</taxon>
        <taxon>Pseudomonadota</taxon>
        <taxon>Gammaproteobacteria</taxon>
        <taxon>Pseudomonadales</taxon>
        <taxon>Pseudomonadaceae</taxon>
        <taxon>Pseudomonas</taxon>
    </lineage>
</organism>
<dbReference type="RefSeq" id="WP_244517230.1">
    <property type="nucleotide sequence ID" value="NZ_FNZE01000010.1"/>
</dbReference>
<evidence type="ECO:0008006" key="3">
    <source>
        <dbReference type="Google" id="ProtNLM"/>
    </source>
</evidence>
<dbReference type="SUPFAM" id="SSF64182">
    <property type="entry name" value="DHH phosphoesterases"/>
    <property type="match status" value="1"/>
</dbReference>
<dbReference type="EMBL" id="FNZE01000010">
    <property type="protein sequence ID" value="SEJ54417.1"/>
    <property type="molecule type" value="Genomic_DNA"/>
</dbReference>
<accession>A0A1H6ZS53</accession>
<name>A0A1H6ZS53_9PSED</name>
<evidence type="ECO:0000313" key="2">
    <source>
        <dbReference type="Proteomes" id="UP000242930"/>
    </source>
</evidence>
<reference evidence="2" key="1">
    <citation type="submission" date="2016-10" db="EMBL/GenBank/DDBJ databases">
        <authorList>
            <person name="Varghese N."/>
            <person name="Submissions S."/>
        </authorList>
    </citation>
    <scope>NUCLEOTIDE SEQUENCE [LARGE SCALE GENOMIC DNA]</scope>
    <source>
        <strain evidence="2">LMG 25967</strain>
    </source>
</reference>
<evidence type="ECO:0000313" key="1">
    <source>
        <dbReference type="EMBL" id="SEJ54417.1"/>
    </source>
</evidence>
<proteinExistence type="predicted"/>
<dbReference type="AlphaFoldDB" id="A0A1H6ZS53"/>
<dbReference type="STRING" id="915471.SAMN05216201_110161"/>
<sequence>MAMDGVGRQAYCAFNGDADGLCALQQLRLAGELPAEVRLVSGVKRDIALLQRVQAGAGEQVTVLDIAHDSNRADVARLLAAGASVRYFDHHFAGELPEHPAFESFIDTDAQVCTSLLVDRFLGGRFHRWAVAAAFGDGMPGPAHRLAQRHGLSEGDTAALAELGELLNYNAYGECLDDLHFDPLALAEQLLPYADPLDFVRDSPSFARLRAGHAADMAAAASLQPWREGAGARLYRLPAEPWARRVSGVLANRLAAGDPQRALGLLSPRSDGDWQFSLRVPADAPLSADAFCRRYPSGGGRQRAAGINRLPDEALEDFVAALLAGYP</sequence>
<dbReference type="InterPro" id="IPR038763">
    <property type="entry name" value="DHH_sf"/>
</dbReference>
<protein>
    <recommendedName>
        <fullName evidence="3">Acetyltransferase</fullName>
    </recommendedName>
</protein>